<protein>
    <submittedName>
        <fullName evidence="3">Peptidoglycan DD-metalloendopeptidase family protein</fullName>
    </submittedName>
</protein>
<dbReference type="Pfam" id="PF01551">
    <property type="entry name" value="Peptidase_M23"/>
    <property type="match status" value="1"/>
</dbReference>
<feature type="signal peptide" evidence="1">
    <location>
        <begin position="1"/>
        <end position="19"/>
    </location>
</feature>
<dbReference type="PROSITE" id="PS51257">
    <property type="entry name" value="PROKAR_LIPOPROTEIN"/>
    <property type="match status" value="1"/>
</dbReference>
<name>A0ABT6G0Y5_9FLAO</name>
<keyword evidence="4" id="KW-1185">Reference proteome</keyword>
<feature type="domain" description="LysM" evidence="2">
    <location>
        <begin position="264"/>
        <end position="308"/>
    </location>
</feature>
<dbReference type="SUPFAM" id="SSF51261">
    <property type="entry name" value="Duplicated hybrid motif"/>
    <property type="match status" value="1"/>
</dbReference>
<dbReference type="Pfam" id="PF01476">
    <property type="entry name" value="LysM"/>
    <property type="match status" value="1"/>
</dbReference>
<keyword evidence="1" id="KW-0732">Signal</keyword>
<dbReference type="InterPro" id="IPR036779">
    <property type="entry name" value="LysM_dom_sf"/>
</dbReference>
<dbReference type="SUPFAM" id="SSF54106">
    <property type="entry name" value="LysM domain"/>
    <property type="match status" value="1"/>
</dbReference>
<reference evidence="3 4" key="1">
    <citation type="submission" date="2023-03" db="EMBL/GenBank/DDBJ databases">
        <title>Strain YYF002 represents a novel species in the genus Winogradskyella isolated from seawater.</title>
        <authorList>
            <person name="Fu Z.-Y."/>
        </authorList>
    </citation>
    <scope>NUCLEOTIDE SEQUENCE [LARGE SCALE GENOMIC DNA]</scope>
    <source>
        <strain evidence="3 4">YYF002</strain>
    </source>
</reference>
<dbReference type="SMART" id="SM00257">
    <property type="entry name" value="LysM"/>
    <property type="match status" value="1"/>
</dbReference>
<evidence type="ECO:0000313" key="4">
    <source>
        <dbReference type="Proteomes" id="UP001529085"/>
    </source>
</evidence>
<dbReference type="PROSITE" id="PS51782">
    <property type="entry name" value="LYSM"/>
    <property type="match status" value="1"/>
</dbReference>
<evidence type="ECO:0000256" key="1">
    <source>
        <dbReference type="SAM" id="SignalP"/>
    </source>
</evidence>
<comment type="caution">
    <text evidence="3">The sequence shown here is derived from an EMBL/GenBank/DDBJ whole genome shotgun (WGS) entry which is preliminary data.</text>
</comment>
<dbReference type="PANTHER" id="PTHR21666:SF270">
    <property type="entry name" value="MUREIN HYDROLASE ACTIVATOR ENVC"/>
    <property type="match status" value="1"/>
</dbReference>
<feature type="chain" id="PRO_5045409577" evidence="1">
    <location>
        <begin position="20"/>
        <end position="310"/>
    </location>
</feature>
<dbReference type="InterPro" id="IPR016047">
    <property type="entry name" value="M23ase_b-sheet_dom"/>
</dbReference>
<dbReference type="InterPro" id="IPR050570">
    <property type="entry name" value="Cell_wall_metabolism_enzyme"/>
</dbReference>
<dbReference type="Gene3D" id="2.70.70.10">
    <property type="entry name" value="Glucose Permease (Domain IIA)"/>
    <property type="match status" value="1"/>
</dbReference>
<dbReference type="Gene3D" id="3.10.350.10">
    <property type="entry name" value="LysM domain"/>
    <property type="match status" value="1"/>
</dbReference>
<dbReference type="RefSeq" id="WP_278005156.1">
    <property type="nucleotide sequence ID" value="NZ_JARSBN010000003.1"/>
</dbReference>
<evidence type="ECO:0000259" key="2">
    <source>
        <dbReference type="PROSITE" id="PS51782"/>
    </source>
</evidence>
<dbReference type="PANTHER" id="PTHR21666">
    <property type="entry name" value="PEPTIDASE-RELATED"/>
    <property type="match status" value="1"/>
</dbReference>
<sequence length="310" mass="35358">MKYRLFCIGFLFSACLCFAQEDSQNNSIKLKIPTVDGKSFIIKEVEFPSESSASSEENEVIDIKAEYWDNTVYNPYRNVVTEFPIELTFTDSTYSSPVSHPKVVTSRYGWRRGRPHKGIDIDLVTGDSVVSVLEGIVRFARYSRGHGKTVVVRHYNGLETTYAHLSHIAVKANDTVSKGEFLGKGGNTGRSRGSHLHLVTSYRGEYIHPDYLFNFDDTNSIRSQNIWVTRKWTRPSYHSSIRLSKLSLFETKEDALASLEKQRKVYVVRKGDTLSRISQRNRTSIASICRTNKIKRTSTLRIGQKLILEL</sequence>
<accession>A0ABT6G0Y5</accession>
<dbReference type="Proteomes" id="UP001529085">
    <property type="component" value="Unassembled WGS sequence"/>
</dbReference>
<dbReference type="InterPro" id="IPR018392">
    <property type="entry name" value="LysM"/>
</dbReference>
<dbReference type="InterPro" id="IPR011055">
    <property type="entry name" value="Dup_hybrid_motif"/>
</dbReference>
<proteinExistence type="predicted"/>
<gene>
    <name evidence="3" type="ORF">P7122_07460</name>
</gene>
<evidence type="ECO:0000313" key="3">
    <source>
        <dbReference type="EMBL" id="MDG4715703.1"/>
    </source>
</evidence>
<organism evidence="3 4">
    <name type="scientific">Winogradskyella marincola</name>
    <dbReference type="NCBI Taxonomy" id="3037795"/>
    <lineage>
        <taxon>Bacteria</taxon>
        <taxon>Pseudomonadati</taxon>
        <taxon>Bacteroidota</taxon>
        <taxon>Flavobacteriia</taxon>
        <taxon>Flavobacteriales</taxon>
        <taxon>Flavobacteriaceae</taxon>
        <taxon>Winogradskyella</taxon>
    </lineage>
</organism>
<dbReference type="CDD" id="cd12797">
    <property type="entry name" value="M23_peptidase"/>
    <property type="match status" value="1"/>
</dbReference>
<dbReference type="EMBL" id="JARSBN010000003">
    <property type="protein sequence ID" value="MDG4715703.1"/>
    <property type="molecule type" value="Genomic_DNA"/>
</dbReference>
<dbReference type="CDD" id="cd00118">
    <property type="entry name" value="LysM"/>
    <property type="match status" value="1"/>
</dbReference>